<evidence type="ECO:0000259" key="4">
    <source>
        <dbReference type="Pfam" id="PF00724"/>
    </source>
</evidence>
<sequence>MAQSPHRPEHLARPLPLPSGSSLANRIAKSALSEGLGDRDQAPTPSLIRLYRRWADSGAGLLITGNIMVDRRALGEVGNVAIEDDRHQELLRAWAAAATASGAQAWVQLNHPGRQAPRALNRTAPVAPSAIAVSGAPGAFGTPRALTTPEIEEIIGRFATAARVAVAAGFTGVQIHAAHGYLISQFLSPLTNRRDDEWGGSPHRRRRFLLEIVRAVRAELGPAVPIGVKLNSADFQRGGMTEDESIEVVLALVAAGVDLLEVSGGNYESTAFMGAAGVAASTRAREAYFLDYAERVRAAVTRAGHDLPLMVTGGFRTATVMDAAIADGAVDLVGLGRPLIIEPDLPRRILAGASGARRIEVKPIRIKHLEGMGELLWYGVQIRRLGRGKDPDPDRHPLRNLPQYLSNAGMLPTRRGFAA</sequence>
<dbReference type="InterPro" id="IPR013785">
    <property type="entry name" value="Aldolase_TIM"/>
</dbReference>
<dbReference type="Proteomes" id="UP000887023">
    <property type="component" value="Chromosome"/>
</dbReference>
<dbReference type="InterPro" id="IPR051799">
    <property type="entry name" value="NADH_flavin_oxidoreductase"/>
</dbReference>
<evidence type="ECO:0000256" key="2">
    <source>
        <dbReference type="ARBA" id="ARBA00023002"/>
    </source>
</evidence>
<evidence type="ECO:0000313" key="6">
    <source>
        <dbReference type="Proteomes" id="UP000887023"/>
    </source>
</evidence>
<keyword evidence="6" id="KW-1185">Reference proteome</keyword>
<feature type="domain" description="NADH:flavin oxidoreductase/NADH oxidase N-terminal" evidence="4">
    <location>
        <begin position="17"/>
        <end position="351"/>
    </location>
</feature>
<feature type="compositionally biased region" description="Basic and acidic residues" evidence="3">
    <location>
        <begin position="1"/>
        <end position="12"/>
    </location>
</feature>
<proteinExistence type="predicted"/>
<evidence type="ECO:0000256" key="1">
    <source>
        <dbReference type="ARBA" id="ARBA00022630"/>
    </source>
</evidence>
<dbReference type="PANTHER" id="PTHR43656">
    <property type="entry name" value="BINDING OXIDOREDUCTASE, PUTATIVE (AFU_ORTHOLOGUE AFUA_2G08260)-RELATED"/>
    <property type="match status" value="1"/>
</dbReference>
<evidence type="ECO:0000313" key="5">
    <source>
        <dbReference type="EMBL" id="QXQ14053.1"/>
    </source>
</evidence>
<organism evidence="5 6">
    <name type="scientific">Skermania pinensis</name>
    <dbReference type="NCBI Taxonomy" id="39122"/>
    <lineage>
        <taxon>Bacteria</taxon>
        <taxon>Bacillati</taxon>
        <taxon>Actinomycetota</taxon>
        <taxon>Actinomycetes</taxon>
        <taxon>Mycobacteriales</taxon>
        <taxon>Gordoniaceae</taxon>
        <taxon>Skermania</taxon>
    </lineage>
</organism>
<dbReference type="Gene3D" id="3.20.20.70">
    <property type="entry name" value="Aldolase class I"/>
    <property type="match status" value="1"/>
</dbReference>
<dbReference type="CDD" id="cd04733">
    <property type="entry name" value="OYE_like_2_FMN"/>
    <property type="match status" value="1"/>
</dbReference>
<evidence type="ECO:0000256" key="3">
    <source>
        <dbReference type="SAM" id="MobiDB-lite"/>
    </source>
</evidence>
<dbReference type="InterPro" id="IPR001155">
    <property type="entry name" value="OxRdtase_FMN_N"/>
</dbReference>
<dbReference type="EMBL" id="CP079105">
    <property type="protein sequence ID" value="QXQ14053.1"/>
    <property type="molecule type" value="Genomic_DNA"/>
</dbReference>
<gene>
    <name evidence="5" type="ORF">KV203_00870</name>
</gene>
<protein>
    <submittedName>
        <fullName evidence="5">NADH:flavin oxidoreductase/NADH oxidase family protein</fullName>
    </submittedName>
</protein>
<dbReference type="Pfam" id="PF00724">
    <property type="entry name" value="Oxidored_FMN"/>
    <property type="match status" value="1"/>
</dbReference>
<dbReference type="RefSeq" id="WP_066474630.1">
    <property type="nucleotide sequence ID" value="NZ_CBCRUZ010000010.1"/>
</dbReference>
<accession>A0ABX8S8F7</accession>
<dbReference type="PANTHER" id="PTHR43656:SF2">
    <property type="entry name" value="BINDING OXIDOREDUCTASE, PUTATIVE (AFU_ORTHOLOGUE AFUA_2G08260)-RELATED"/>
    <property type="match status" value="1"/>
</dbReference>
<feature type="region of interest" description="Disordered" evidence="3">
    <location>
        <begin position="1"/>
        <end position="20"/>
    </location>
</feature>
<keyword evidence="1" id="KW-0285">Flavoprotein</keyword>
<dbReference type="SUPFAM" id="SSF51395">
    <property type="entry name" value="FMN-linked oxidoreductases"/>
    <property type="match status" value="1"/>
</dbReference>
<name>A0ABX8S8F7_9ACTN</name>
<reference evidence="5" key="1">
    <citation type="submission" date="2021-07" db="EMBL/GenBank/DDBJ databases">
        <title>Candidatus Kaistella beijingensis sp. nov. isolated from a municipal wastewater treatment plant is involved in sludge foaming.</title>
        <authorList>
            <person name="Song Y."/>
            <person name="Liu S.-J."/>
        </authorList>
    </citation>
    <scope>NUCLEOTIDE SEQUENCE</scope>
    <source>
        <strain evidence="5">DSM 43998</strain>
    </source>
</reference>
<keyword evidence="2" id="KW-0560">Oxidoreductase</keyword>